<keyword evidence="1" id="KW-0812">Transmembrane</keyword>
<dbReference type="AlphaFoldDB" id="A0A420EL16"/>
<dbReference type="Gene3D" id="3.30.700.10">
    <property type="entry name" value="Glycoprotein, Type 4 Pilin"/>
    <property type="match status" value="1"/>
</dbReference>
<keyword evidence="3" id="KW-1185">Reference proteome</keyword>
<proteinExistence type="predicted"/>
<dbReference type="PANTHER" id="PTHR30093">
    <property type="entry name" value="GENERAL SECRETION PATHWAY PROTEIN G"/>
    <property type="match status" value="1"/>
</dbReference>
<dbReference type="Proteomes" id="UP000286482">
    <property type="component" value="Unassembled WGS sequence"/>
</dbReference>
<reference evidence="2 3" key="1">
    <citation type="submission" date="2018-09" db="EMBL/GenBank/DDBJ databases">
        <authorList>
            <person name="Wang Z."/>
        </authorList>
    </citation>
    <scope>NUCLEOTIDE SEQUENCE [LARGE SCALE GENOMIC DNA]</scope>
    <source>
        <strain evidence="2 3">ALS 81</strain>
    </source>
</reference>
<dbReference type="EMBL" id="RAQO01000002">
    <property type="protein sequence ID" value="RKF21373.1"/>
    <property type="molecule type" value="Genomic_DNA"/>
</dbReference>
<dbReference type="RefSeq" id="WP_120353177.1">
    <property type="nucleotide sequence ID" value="NZ_RAQO01000002.1"/>
</dbReference>
<dbReference type="InterPro" id="IPR012902">
    <property type="entry name" value="N_methyl_site"/>
</dbReference>
<accession>A0A420EL16</accession>
<feature type="transmembrane region" description="Helical" evidence="1">
    <location>
        <begin position="12"/>
        <end position="33"/>
    </location>
</feature>
<dbReference type="NCBIfam" id="TIGR02532">
    <property type="entry name" value="IV_pilin_GFxxxE"/>
    <property type="match status" value="1"/>
</dbReference>
<protein>
    <submittedName>
        <fullName evidence="2">Prepilin-type N-terminal cleavage/methylation domain-containing protein</fullName>
    </submittedName>
</protein>
<keyword evidence="1" id="KW-0472">Membrane</keyword>
<dbReference type="SUPFAM" id="SSF54523">
    <property type="entry name" value="Pili subunits"/>
    <property type="match status" value="1"/>
</dbReference>
<dbReference type="InterPro" id="IPR045584">
    <property type="entry name" value="Pilin-like"/>
</dbReference>
<evidence type="ECO:0000313" key="2">
    <source>
        <dbReference type="EMBL" id="RKF21373.1"/>
    </source>
</evidence>
<evidence type="ECO:0000313" key="3">
    <source>
        <dbReference type="Proteomes" id="UP000286482"/>
    </source>
</evidence>
<keyword evidence="1" id="KW-1133">Transmembrane helix</keyword>
<name>A0A420EL16_9ALTE</name>
<dbReference type="OrthoDB" id="5815618at2"/>
<dbReference type="Pfam" id="PF07963">
    <property type="entry name" value="N_methyl"/>
    <property type="match status" value="1"/>
</dbReference>
<comment type="caution">
    <text evidence="2">The sequence shown here is derived from an EMBL/GenBank/DDBJ whole genome shotgun (WGS) entry which is preliminary data.</text>
</comment>
<dbReference type="PROSITE" id="PS00409">
    <property type="entry name" value="PROKAR_NTER_METHYL"/>
    <property type="match status" value="1"/>
</dbReference>
<evidence type="ECO:0000256" key="1">
    <source>
        <dbReference type="SAM" id="Phobius"/>
    </source>
</evidence>
<sequence>MKSQKQKGFSLIELVIVIIILGILAATALPRFLDVTDEAKVASLEGVAGGFATAVTLVRSQWEAEGRPQTSEKNTVQYDTDTIYLGTPTTANAYSPGYPVSVSTQNADALSISAAQCLEVWDSIFQSPSPATTSSDAAVIAKAKYVVRANAQTAPQCIFYQVVGLDKDGSGAYVPPAANDTSKYHNFTYTPSTGRVLTNIID</sequence>
<organism evidence="2 3">
    <name type="scientific">Alginatibacterium sediminis</name>
    <dbReference type="NCBI Taxonomy" id="2164068"/>
    <lineage>
        <taxon>Bacteria</taxon>
        <taxon>Pseudomonadati</taxon>
        <taxon>Pseudomonadota</taxon>
        <taxon>Gammaproteobacteria</taxon>
        <taxon>Alteromonadales</taxon>
        <taxon>Alteromonadaceae</taxon>
        <taxon>Alginatibacterium</taxon>
    </lineage>
</organism>
<gene>
    <name evidence="2" type="ORF">DBZ36_01600</name>
</gene>
<dbReference type="PANTHER" id="PTHR30093:SF46">
    <property type="entry name" value="MSHA MINOR PILIN PROTEIN MSHB"/>
    <property type="match status" value="1"/>
</dbReference>